<feature type="binding site" evidence="5">
    <location>
        <position position="363"/>
    </location>
    <ligand>
        <name>S-adenosyl-L-methionine</name>
        <dbReference type="ChEBI" id="CHEBI:59789"/>
    </ligand>
</feature>
<feature type="binding site" evidence="5">
    <location>
        <position position="313"/>
    </location>
    <ligand>
        <name>S-adenosyl-L-methionine</name>
        <dbReference type="ChEBI" id="CHEBI:59789"/>
    </ligand>
</feature>
<name>A0ABR1LKX5_9PEZI</name>
<feature type="compositionally biased region" description="Acidic residues" evidence="6">
    <location>
        <begin position="587"/>
        <end position="596"/>
    </location>
</feature>
<dbReference type="Proteomes" id="UP001360953">
    <property type="component" value="Unassembled WGS sequence"/>
</dbReference>
<evidence type="ECO:0000256" key="1">
    <source>
        <dbReference type="ARBA" id="ARBA00022603"/>
    </source>
</evidence>
<dbReference type="RefSeq" id="XP_066654065.1">
    <property type="nucleotide sequence ID" value="XM_066803196.1"/>
</dbReference>
<accession>A0ABR1LKX5</accession>
<sequence length="602" mass="65583">MVARSVYAKITRATVDDRQGGSEVGPQEDVSNDNQHQCLSFYGFVIENANKKGGSLKSRIFGDKSLKSNKASIFALVTESTKWSPILKDVVEKSGILGLEKKLTPLLAILLTHDLLLSKKGVAAHADHVLRLAVTRHKARLNAEFTKIRVRRGFATVDAFRQHINDGHEQNDGDDSKEPEHPRWARINSVKTTLDEQLKSTFSSYEQKESLRDVMRAPASAKVLHVDENIPDLIALPPRADLTKNAAYQKGQLIIQDKASCFPAYLLNVQPEDGDIIDACAAPGNKTTHLAALVTKAAKARSQKPKQHIFACERDKERSKILQKMIETAHAARLITVKANQDFTRLDPQHAAEASTVGALLLDPSCSGSGIVGRDDAIKLVLPSTTSSSNAANEHTRGKKRKRSKPGATDDGSKSAANTTTTTVSVTEEEQDDPAASAAELQKRLAALAAFQLKIVTHAMAFARARKIAYSTCSVHAAENEHVVLRALASEVARRRGWRVLRRDEQVEGMKRWAVRGTREACESLVGVECGADRGVVAEACLRCEKGTEEGTMGFFVVGFVRDGEDGEEDEGDDEEMEGAAEGGVGDPEEEEEGDEWGGFSD</sequence>
<feature type="region of interest" description="Disordered" evidence="6">
    <location>
        <begin position="384"/>
        <end position="437"/>
    </location>
</feature>
<keyword evidence="9" id="KW-1185">Reference proteome</keyword>
<feature type="binding site" evidence="5">
    <location>
        <position position="342"/>
    </location>
    <ligand>
        <name>S-adenosyl-L-methionine</name>
        <dbReference type="ChEBI" id="CHEBI:59789"/>
    </ligand>
</feature>
<feature type="compositionally biased region" description="Acidic residues" evidence="6">
    <location>
        <begin position="565"/>
        <end position="579"/>
    </location>
</feature>
<dbReference type="InterPro" id="IPR049561">
    <property type="entry name" value="NSUN5_7_fdxn-like"/>
</dbReference>
<evidence type="ECO:0000259" key="7">
    <source>
        <dbReference type="PROSITE" id="PS51686"/>
    </source>
</evidence>
<dbReference type="InterPro" id="IPR029063">
    <property type="entry name" value="SAM-dependent_MTases_sf"/>
</dbReference>
<dbReference type="InterPro" id="IPR001678">
    <property type="entry name" value="MeTrfase_RsmB-F_NOP2_dom"/>
</dbReference>
<proteinExistence type="inferred from homology"/>
<keyword evidence="2 5" id="KW-0808">Transferase</keyword>
<reference evidence="8 9" key="1">
    <citation type="submission" date="2024-04" db="EMBL/GenBank/DDBJ databases">
        <title>Phyllosticta paracitricarpa is synonymous to the EU quarantine fungus P. citricarpa based on phylogenomic analyses.</title>
        <authorList>
            <consortium name="Lawrence Berkeley National Laboratory"/>
            <person name="Van ingen-buijs V.A."/>
            <person name="Van westerhoven A.C."/>
            <person name="Haridas S."/>
            <person name="Skiadas P."/>
            <person name="Martin F."/>
            <person name="Groenewald J.Z."/>
            <person name="Crous P.W."/>
            <person name="Seidl M.F."/>
        </authorList>
    </citation>
    <scope>NUCLEOTIDE SEQUENCE [LARGE SCALE GENOMIC DNA]</scope>
    <source>
        <strain evidence="8 9">CPC 17464</strain>
    </source>
</reference>
<evidence type="ECO:0000313" key="9">
    <source>
        <dbReference type="Proteomes" id="UP001360953"/>
    </source>
</evidence>
<dbReference type="Pfam" id="PF01189">
    <property type="entry name" value="Methyltr_RsmB-F"/>
    <property type="match status" value="1"/>
</dbReference>
<dbReference type="Gene3D" id="3.30.70.1170">
    <property type="entry name" value="Sun protein, domain 3"/>
    <property type="match status" value="1"/>
</dbReference>
<dbReference type="PANTHER" id="PTHR22807:SF4">
    <property type="entry name" value="28S RRNA (CYTOSINE-C(5))-METHYLTRANSFERASE"/>
    <property type="match status" value="1"/>
</dbReference>
<gene>
    <name evidence="8" type="ORF">J3D65DRAFT_669415</name>
</gene>
<evidence type="ECO:0000256" key="5">
    <source>
        <dbReference type="PROSITE-ProRule" id="PRU01023"/>
    </source>
</evidence>
<comment type="similarity">
    <text evidence="5">Belongs to the class I-like SAM-binding methyltransferase superfamily. RsmB/NOP family.</text>
</comment>
<keyword evidence="3 5" id="KW-0949">S-adenosyl-L-methionine</keyword>
<feature type="binding site" evidence="5">
    <location>
        <begin position="280"/>
        <end position="286"/>
    </location>
    <ligand>
        <name>S-adenosyl-L-methionine</name>
        <dbReference type="ChEBI" id="CHEBI:59789"/>
    </ligand>
</feature>
<dbReference type="SUPFAM" id="SSF53335">
    <property type="entry name" value="S-adenosyl-L-methionine-dependent methyltransferases"/>
    <property type="match status" value="1"/>
</dbReference>
<keyword evidence="1 5" id="KW-0489">Methyltransferase</keyword>
<dbReference type="InterPro" id="IPR023267">
    <property type="entry name" value="RCMT"/>
</dbReference>
<dbReference type="InterPro" id="IPR049560">
    <property type="entry name" value="MeTrfase_RsmB-F_NOP2_cat"/>
</dbReference>
<evidence type="ECO:0000256" key="2">
    <source>
        <dbReference type="ARBA" id="ARBA00022679"/>
    </source>
</evidence>
<evidence type="ECO:0000256" key="3">
    <source>
        <dbReference type="ARBA" id="ARBA00022691"/>
    </source>
</evidence>
<dbReference type="GO" id="GO:0008168">
    <property type="term" value="F:methyltransferase activity"/>
    <property type="evidence" value="ECO:0007669"/>
    <property type="project" value="UniProtKB-KW"/>
</dbReference>
<comment type="caution">
    <text evidence="8">The sequence shown here is derived from an EMBL/GenBank/DDBJ whole genome shotgun (WGS) entry which is preliminary data.</text>
</comment>
<dbReference type="GO" id="GO:0032259">
    <property type="term" value="P:methylation"/>
    <property type="evidence" value="ECO:0007669"/>
    <property type="project" value="UniProtKB-KW"/>
</dbReference>
<dbReference type="InterPro" id="IPR048889">
    <property type="entry name" value="NSUN5_RCM1_N"/>
</dbReference>
<dbReference type="Pfam" id="PF21148">
    <property type="entry name" value="NSUN5_fdxn-like"/>
    <property type="match status" value="1"/>
</dbReference>
<dbReference type="EMBL" id="JBBPEH010000008">
    <property type="protein sequence ID" value="KAK7535340.1"/>
    <property type="molecule type" value="Genomic_DNA"/>
</dbReference>
<feature type="active site" description="Nucleophile" evidence="5">
    <location>
        <position position="473"/>
    </location>
</feature>
<dbReference type="GeneID" id="92036102"/>
<dbReference type="Gene3D" id="3.40.50.150">
    <property type="entry name" value="Vaccinia Virus protein VP39"/>
    <property type="match status" value="1"/>
</dbReference>
<evidence type="ECO:0000313" key="8">
    <source>
        <dbReference type="EMBL" id="KAK7535340.1"/>
    </source>
</evidence>
<evidence type="ECO:0000256" key="6">
    <source>
        <dbReference type="SAM" id="MobiDB-lite"/>
    </source>
</evidence>
<keyword evidence="4 5" id="KW-0694">RNA-binding</keyword>
<organism evidence="8 9">
    <name type="scientific">Phyllosticta citribraziliensis</name>
    <dbReference type="NCBI Taxonomy" id="989973"/>
    <lineage>
        <taxon>Eukaryota</taxon>
        <taxon>Fungi</taxon>
        <taxon>Dikarya</taxon>
        <taxon>Ascomycota</taxon>
        <taxon>Pezizomycotina</taxon>
        <taxon>Dothideomycetes</taxon>
        <taxon>Dothideomycetes incertae sedis</taxon>
        <taxon>Botryosphaeriales</taxon>
        <taxon>Phyllostictaceae</taxon>
        <taxon>Phyllosticta</taxon>
    </lineage>
</organism>
<feature type="compositionally biased region" description="Polar residues" evidence="6">
    <location>
        <begin position="384"/>
        <end position="393"/>
    </location>
</feature>
<feature type="domain" description="SAM-dependent MTase RsmB/NOP-type" evidence="7">
    <location>
        <begin position="173"/>
        <end position="563"/>
    </location>
</feature>
<dbReference type="PRINTS" id="PR02008">
    <property type="entry name" value="RCMTFAMILY"/>
</dbReference>
<protein>
    <submittedName>
        <fullName evidence="8">S-adenosyl-L-methionine-dependent methyltransferase</fullName>
    </submittedName>
</protein>
<dbReference type="Pfam" id="PF21153">
    <property type="entry name" value="NSUN5_N"/>
    <property type="match status" value="1"/>
</dbReference>
<feature type="region of interest" description="Disordered" evidence="6">
    <location>
        <begin position="564"/>
        <end position="602"/>
    </location>
</feature>
<dbReference type="PANTHER" id="PTHR22807">
    <property type="entry name" value="NOP2 YEAST -RELATED NOL1/NOP2/FMU SUN DOMAIN-CONTAINING"/>
    <property type="match status" value="1"/>
</dbReference>
<evidence type="ECO:0000256" key="4">
    <source>
        <dbReference type="ARBA" id="ARBA00022884"/>
    </source>
</evidence>
<dbReference type="PROSITE" id="PS51686">
    <property type="entry name" value="SAM_MT_RSMB_NOP"/>
    <property type="match status" value="1"/>
</dbReference>